<keyword evidence="7 10" id="KW-0472">Membrane</keyword>
<protein>
    <recommendedName>
        <fullName evidence="10">Probable lipid II flippase MurJ</fullName>
    </recommendedName>
</protein>
<evidence type="ECO:0000256" key="1">
    <source>
        <dbReference type="ARBA" id="ARBA00004651"/>
    </source>
</evidence>
<organism evidence="12 13">
    <name type="scientific">Candidatus Nitronauta litoralis</name>
    <dbReference type="NCBI Taxonomy" id="2705533"/>
    <lineage>
        <taxon>Bacteria</taxon>
        <taxon>Pseudomonadati</taxon>
        <taxon>Nitrospinota/Tectimicrobiota group</taxon>
        <taxon>Nitrospinota</taxon>
        <taxon>Nitrospinia</taxon>
        <taxon>Nitrospinales</taxon>
        <taxon>Nitrospinaceae</taxon>
        <taxon>Candidatus Nitronauta</taxon>
    </lineage>
</organism>
<reference evidence="12 13" key="1">
    <citation type="submission" date="2020-02" db="EMBL/GenBank/DDBJ databases">
        <title>Genomic and physiological characterization of two novel Nitrospinaceae genera.</title>
        <authorList>
            <person name="Mueller A.J."/>
            <person name="Jung M.-Y."/>
            <person name="Strachan C.R."/>
            <person name="Herbold C.W."/>
            <person name="Kirkegaard R.H."/>
            <person name="Daims H."/>
        </authorList>
    </citation>
    <scope>NUCLEOTIDE SEQUENCE [LARGE SCALE GENOMIC DNA]</scope>
    <source>
        <strain evidence="12">EB</strain>
    </source>
</reference>
<evidence type="ECO:0000256" key="4">
    <source>
        <dbReference type="ARBA" id="ARBA00022960"/>
    </source>
</evidence>
<keyword evidence="2 10" id="KW-1003">Cell membrane</keyword>
<dbReference type="GO" id="GO:0034204">
    <property type="term" value="P:lipid translocation"/>
    <property type="evidence" value="ECO:0007669"/>
    <property type="project" value="TreeGrafter"/>
</dbReference>
<evidence type="ECO:0000256" key="8">
    <source>
        <dbReference type="ARBA" id="ARBA00060041"/>
    </source>
</evidence>
<dbReference type="GO" id="GO:0008360">
    <property type="term" value="P:regulation of cell shape"/>
    <property type="evidence" value="ECO:0007669"/>
    <property type="project" value="UniProtKB-UniRule"/>
</dbReference>
<dbReference type="InterPro" id="IPR051050">
    <property type="entry name" value="Lipid_II_flippase_MurJ/MviN"/>
</dbReference>
<evidence type="ECO:0000256" key="10">
    <source>
        <dbReference type="HAMAP-Rule" id="MF_02078"/>
    </source>
</evidence>
<dbReference type="GO" id="GO:0005886">
    <property type="term" value="C:plasma membrane"/>
    <property type="evidence" value="ECO:0007669"/>
    <property type="project" value="UniProtKB-SubCell"/>
</dbReference>
<evidence type="ECO:0000256" key="3">
    <source>
        <dbReference type="ARBA" id="ARBA00022692"/>
    </source>
</evidence>
<dbReference type="GO" id="GO:0015648">
    <property type="term" value="F:lipid-linked peptidoglycan transporter activity"/>
    <property type="evidence" value="ECO:0007669"/>
    <property type="project" value="UniProtKB-UniRule"/>
</dbReference>
<evidence type="ECO:0000256" key="2">
    <source>
        <dbReference type="ARBA" id="ARBA00022475"/>
    </source>
</evidence>
<evidence type="ECO:0000313" key="12">
    <source>
        <dbReference type="EMBL" id="QPJ63355.1"/>
    </source>
</evidence>
<dbReference type="InterPro" id="IPR004268">
    <property type="entry name" value="MurJ"/>
</dbReference>
<dbReference type="UniPathway" id="UPA00219"/>
<feature type="transmembrane region" description="Helical" evidence="10">
    <location>
        <begin position="318"/>
        <end position="337"/>
    </location>
</feature>
<evidence type="ECO:0000313" key="13">
    <source>
        <dbReference type="Proteomes" id="UP000594688"/>
    </source>
</evidence>
<dbReference type="Pfam" id="PF03023">
    <property type="entry name" value="MurJ"/>
    <property type="match status" value="1"/>
</dbReference>
<proteinExistence type="inferred from homology"/>
<keyword evidence="10 11" id="KW-0961">Cell wall biogenesis/degradation</keyword>
<dbReference type="CDD" id="cd13123">
    <property type="entry name" value="MATE_MurJ_like"/>
    <property type="match status" value="1"/>
</dbReference>
<feature type="transmembrane region" description="Helical" evidence="10">
    <location>
        <begin position="479"/>
        <end position="500"/>
    </location>
</feature>
<sequence>MPTTNHQVSRAAGVIGSMTLLSRAFGFMRDVLIAMKFGATPAADAFFVAFRIPNIQRRILAEGAVSSAFIPVFSEYRENHPEEESWLLAANLFNILLFLLVASCIFLALFAPWIVALFAPGFIDEPKKFDLTVKLTQWMAPFLLFIGLAAFSTGILNTFKEFALPAAAPAITNICIILSILFWAPTLDVPVMALAYAVCIGGFFQFALQWPATGRLGFRFIPTWNWRHSGVIQIGKLMVPVMLGLAVYEINLLVDTLLASLLDSGSISYLYYANRLVQLPLGVFGVALGAALLPLLSEQAAKKKFGELRDSLNFGIRLVLFISIPATVGLILCRMPIVNTLWERGEFSTTATDGTAFALLFYALGLCGFAGSKIVITAFYSMQDTRTPMIIGIWSMVLNIVLNILLMGPLKHGGLALATSLSSIFNAVVLIFVLKNRLGRIGGKKIVTMTLKVTGAATAMGAVVYVFNEWAFDRTAALLVKVPVLLVAIIMGAFIFGVIARFMKLEELRYVLDLKQIRAAKTT</sequence>
<dbReference type="Proteomes" id="UP000594688">
    <property type="component" value="Chromosome"/>
</dbReference>
<keyword evidence="3 10" id="KW-0812">Transmembrane</keyword>
<dbReference type="EMBL" id="CP048685">
    <property type="protein sequence ID" value="QPJ63355.1"/>
    <property type="molecule type" value="Genomic_DNA"/>
</dbReference>
<dbReference type="AlphaFoldDB" id="A0A7T0BYL7"/>
<dbReference type="GO" id="GO:0009252">
    <property type="term" value="P:peptidoglycan biosynthetic process"/>
    <property type="evidence" value="ECO:0007669"/>
    <property type="project" value="UniProtKB-UniRule"/>
</dbReference>
<keyword evidence="5 10" id="KW-0573">Peptidoglycan synthesis</keyword>
<name>A0A7T0BYL7_9BACT</name>
<dbReference type="HAMAP" id="MF_02078">
    <property type="entry name" value="MurJ_MviN"/>
    <property type="match status" value="1"/>
</dbReference>
<dbReference type="NCBIfam" id="TIGR01695">
    <property type="entry name" value="murJ_mviN"/>
    <property type="match status" value="1"/>
</dbReference>
<keyword evidence="10 11" id="KW-0813">Transport</keyword>
<evidence type="ECO:0000256" key="5">
    <source>
        <dbReference type="ARBA" id="ARBA00022984"/>
    </source>
</evidence>
<comment type="subcellular location">
    <subcellularLocation>
        <location evidence="1 10">Cell membrane</location>
        <topology evidence="1 10">Multi-pass membrane protein</topology>
    </subcellularLocation>
</comment>
<feature type="transmembrane region" description="Helical" evidence="10">
    <location>
        <begin position="95"/>
        <end position="118"/>
    </location>
</feature>
<feature type="transmembrane region" description="Helical" evidence="10">
    <location>
        <begin position="279"/>
        <end position="297"/>
    </location>
</feature>
<dbReference type="PANTHER" id="PTHR47019">
    <property type="entry name" value="LIPID II FLIPPASE MURJ"/>
    <property type="match status" value="1"/>
</dbReference>
<dbReference type="KEGG" id="nli:G3M70_16305"/>
<keyword evidence="6 10" id="KW-1133">Transmembrane helix</keyword>
<evidence type="ECO:0000256" key="7">
    <source>
        <dbReference type="ARBA" id="ARBA00023136"/>
    </source>
</evidence>
<feature type="transmembrane region" description="Helical" evidence="10">
    <location>
        <begin position="138"/>
        <end position="156"/>
    </location>
</feature>
<dbReference type="PANTHER" id="PTHR47019:SF1">
    <property type="entry name" value="LIPID II FLIPPASE MURJ"/>
    <property type="match status" value="1"/>
</dbReference>
<feature type="transmembrane region" description="Helical" evidence="10">
    <location>
        <begin position="163"/>
        <end position="183"/>
    </location>
</feature>
<feature type="transmembrane region" description="Helical" evidence="10">
    <location>
        <begin position="389"/>
        <end position="408"/>
    </location>
</feature>
<evidence type="ECO:0000256" key="11">
    <source>
        <dbReference type="PIRNR" id="PIRNR002869"/>
    </source>
</evidence>
<comment type="pathway">
    <text evidence="10">Cell wall biogenesis; peptidoglycan biosynthesis.</text>
</comment>
<feature type="transmembrane region" description="Helical" evidence="10">
    <location>
        <begin position="189"/>
        <end position="208"/>
    </location>
</feature>
<keyword evidence="4 10" id="KW-0133">Cell shape</keyword>
<dbReference type="PRINTS" id="PR01806">
    <property type="entry name" value="VIRFACTRMVIN"/>
</dbReference>
<evidence type="ECO:0000256" key="6">
    <source>
        <dbReference type="ARBA" id="ARBA00022989"/>
    </source>
</evidence>
<feature type="transmembrane region" description="Helical" evidence="10">
    <location>
        <begin position="414"/>
        <end position="434"/>
    </location>
</feature>
<evidence type="ECO:0000256" key="9">
    <source>
        <dbReference type="ARBA" id="ARBA00061532"/>
    </source>
</evidence>
<comment type="function">
    <text evidence="8 10 11">Involved in peptidoglycan biosynthesis. Transports lipid-linked peptidoglycan precursors from the inner to the outer leaflet of the cytoplasmic membrane.</text>
</comment>
<feature type="transmembrane region" description="Helical" evidence="10">
    <location>
        <begin position="446"/>
        <end position="467"/>
    </location>
</feature>
<dbReference type="PIRSF" id="PIRSF002869">
    <property type="entry name" value="MviN"/>
    <property type="match status" value="1"/>
</dbReference>
<gene>
    <name evidence="10 12" type="primary">murJ</name>
    <name evidence="12" type="ORF">G3M70_16305</name>
</gene>
<accession>A0A7T0BYL7</accession>
<feature type="transmembrane region" description="Helical" evidence="10">
    <location>
        <begin position="357"/>
        <end position="382"/>
    </location>
</feature>
<comment type="similarity">
    <text evidence="9 10 11">Belongs to the MurJ/MviN family.</text>
</comment>
<feature type="transmembrane region" description="Helical" evidence="10">
    <location>
        <begin position="237"/>
        <end position="259"/>
    </location>
</feature>
<dbReference type="GO" id="GO:0071555">
    <property type="term" value="P:cell wall organization"/>
    <property type="evidence" value="ECO:0007669"/>
    <property type="project" value="UniProtKB-UniRule"/>
</dbReference>